<accession>A0AAV3PI52</accession>
<dbReference type="PANTHER" id="PTHR31963">
    <property type="entry name" value="RAS GUANINE NUCLEOTIDE EXCHANGE FACTOR K"/>
    <property type="match status" value="1"/>
</dbReference>
<comment type="caution">
    <text evidence="2">The sequence shown here is derived from an EMBL/GenBank/DDBJ whole genome shotgun (WGS) entry which is preliminary data.</text>
</comment>
<proteinExistence type="predicted"/>
<dbReference type="PANTHER" id="PTHR31963:SF16">
    <property type="entry name" value="OS06G0635200 PROTEIN"/>
    <property type="match status" value="1"/>
</dbReference>
<reference evidence="2 3" key="1">
    <citation type="submission" date="2024-01" db="EMBL/GenBank/DDBJ databases">
        <title>The complete chloroplast genome sequence of Lithospermum erythrorhizon: insights into the phylogenetic relationship among Boraginaceae species and the maternal lineages of purple gromwells.</title>
        <authorList>
            <person name="Okada T."/>
            <person name="Watanabe K."/>
        </authorList>
    </citation>
    <scope>NUCLEOTIDE SEQUENCE [LARGE SCALE GENOMIC DNA]</scope>
</reference>
<keyword evidence="1" id="KW-0812">Transmembrane</keyword>
<evidence type="ECO:0000313" key="2">
    <source>
        <dbReference type="EMBL" id="GAA0150701.1"/>
    </source>
</evidence>
<dbReference type="InterPro" id="IPR021924">
    <property type="entry name" value="DUF3537"/>
</dbReference>
<keyword evidence="1" id="KW-0472">Membrane</keyword>
<sequence length="201" mass="22732">MYINFAERIRTYIIIHHSSGNRSYRRGTCIFNVKHLWEQITDRKEYKTIYTNGPSNKCGHSIIWSHLLAALMRSATKITHKAQAVTCLATKWHVCATVDSAEIETPVARRTSGNHIFPIAEGSSDNDVGDEEDELDNSNIIPSYAYSTISFQKRQALATYFANNKAGVTLYGFMLDRGSLHTIFVIQLSLVLWLLGKTMDI</sequence>
<dbReference type="Pfam" id="PF12056">
    <property type="entry name" value="DUF3537"/>
    <property type="match status" value="1"/>
</dbReference>
<protein>
    <submittedName>
        <fullName evidence="2">Guanyl-nucleotide exchange factor</fullName>
    </submittedName>
</protein>
<organism evidence="2 3">
    <name type="scientific">Lithospermum erythrorhizon</name>
    <name type="common">Purple gromwell</name>
    <name type="synonym">Lithospermum officinale var. erythrorhizon</name>
    <dbReference type="NCBI Taxonomy" id="34254"/>
    <lineage>
        <taxon>Eukaryota</taxon>
        <taxon>Viridiplantae</taxon>
        <taxon>Streptophyta</taxon>
        <taxon>Embryophyta</taxon>
        <taxon>Tracheophyta</taxon>
        <taxon>Spermatophyta</taxon>
        <taxon>Magnoliopsida</taxon>
        <taxon>eudicotyledons</taxon>
        <taxon>Gunneridae</taxon>
        <taxon>Pentapetalae</taxon>
        <taxon>asterids</taxon>
        <taxon>lamiids</taxon>
        <taxon>Boraginales</taxon>
        <taxon>Boraginaceae</taxon>
        <taxon>Boraginoideae</taxon>
        <taxon>Lithospermeae</taxon>
        <taxon>Lithospermum</taxon>
    </lineage>
</organism>
<evidence type="ECO:0000313" key="3">
    <source>
        <dbReference type="Proteomes" id="UP001454036"/>
    </source>
</evidence>
<dbReference type="AlphaFoldDB" id="A0AAV3PI52"/>
<dbReference type="EMBL" id="BAABME010001641">
    <property type="protein sequence ID" value="GAA0150701.1"/>
    <property type="molecule type" value="Genomic_DNA"/>
</dbReference>
<keyword evidence="3" id="KW-1185">Reference proteome</keyword>
<evidence type="ECO:0000256" key="1">
    <source>
        <dbReference type="SAM" id="Phobius"/>
    </source>
</evidence>
<name>A0AAV3PI52_LITER</name>
<dbReference type="Proteomes" id="UP001454036">
    <property type="component" value="Unassembled WGS sequence"/>
</dbReference>
<feature type="transmembrane region" description="Helical" evidence="1">
    <location>
        <begin position="178"/>
        <end position="196"/>
    </location>
</feature>
<keyword evidence="1" id="KW-1133">Transmembrane helix</keyword>
<gene>
    <name evidence="2" type="ORF">LIER_09582</name>
</gene>